<evidence type="ECO:0000256" key="3">
    <source>
        <dbReference type="ARBA" id="ARBA00022692"/>
    </source>
</evidence>
<feature type="transmembrane region" description="Helical" evidence="8">
    <location>
        <begin position="389"/>
        <end position="411"/>
    </location>
</feature>
<dbReference type="PANTHER" id="PTHR12316:SF17">
    <property type="entry name" value="NINJURIN C, ISOFORM D"/>
    <property type="match status" value="1"/>
</dbReference>
<keyword evidence="4" id="KW-0130">Cell adhesion</keyword>
<feature type="transmembrane region" description="Helical" evidence="8">
    <location>
        <begin position="343"/>
        <end position="369"/>
    </location>
</feature>
<feature type="compositionally biased region" description="Pro residues" evidence="7">
    <location>
        <begin position="60"/>
        <end position="76"/>
    </location>
</feature>
<reference evidence="9" key="1">
    <citation type="submission" date="2022-01" db="EMBL/GenBank/DDBJ databases">
        <authorList>
            <person name="Braso-Vives M."/>
        </authorList>
    </citation>
    <scope>NUCLEOTIDE SEQUENCE</scope>
</reference>
<dbReference type="InterPro" id="IPR007007">
    <property type="entry name" value="Ninjurin"/>
</dbReference>
<name>A0A8J9ZCV2_BRALA</name>
<feature type="transmembrane region" description="Helical" evidence="8">
    <location>
        <begin position="147"/>
        <end position="173"/>
    </location>
</feature>
<keyword evidence="5 8" id="KW-1133">Transmembrane helix</keyword>
<dbReference type="AlphaFoldDB" id="A0A8J9ZCV2"/>
<dbReference type="EMBL" id="OV696703">
    <property type="protein sequence ID" value="CAH1251085.1"/>
    <property type="molecule type" value="Genomic_DNA"/>
</dbReference>
<dbReference type="PANTHER" id="PTHR12316">
    <property type="entry name" value="NINJURIN-RELATED"/>
    <property type="match status" value="1"/>
</dbReference>
<comment type="similarity">
    <text evidence="2">Belongs to the ninjurin family.</text>
</comment>
<organism evidence="9 10">
    <name type="scientific">Branchiostoma lanceolatum</name>
    <name type="common">Common lancelet</name>
    <name type="synonym">Amphioxus lanceolatum</name>
    <dbReference type="NCBI Taxonomy" id="7740"/>
    <lineage>
        <taxon>Eukaryota</taxon>
        <taxon>Metazoa</taxon>
        <taxon>Chordata</taxon>
        <taxon>Cephalochordata</taxon>
        <taxon>Leptocardii</taxon>
        <taxon>Amphioxiformes</taxon>
        <taxon>Branchiostomatidae</taxon>
        <taxon>Branchiostoma</taxon>
    </lineage>
</organism>
<evidence type="ECO:0000256" key="7">
    <source>
        <dbReference type="SAM" id="MobiDB-lite"/>
    </source>
</evidence>
<evidence type="ECO:0000256" key="6">
    <source>
        <dbReference type="ARBA" id="ARBA00023136"/>
    </source>
</evidence>
<dbReference type="GO" id="GO:0007155">
    <property type="term" value="P:cell adhesion"/>
    <property type="evidence" value="ECO:0007669"/>
    <property type="project" value="UniProtKB-KW"/>
</dbReference>
<keyword evidence="6 8" id="KW-0472">Membrane</keyword>
<keyword evidence="3 8" id="KW-0812">Transmembrane</keyword>
<comment type="subcellular location">
    <subcellularLocation>
        <location evidence="1">Membrane</location>
        <topology evidence="1">Multi-pass membrane protein</topology>
    </subcellularLocation>
</comment>
<gene>
    <name evidence="9" type="primary">NINJ1</name>
    <name evidence="9" type="ORF">BLAG_LOCUS11579</name>
</gene>
<evidence type="ECO:0000256" key="4">
    <source>
        <dbReference type="ARBA" id="ARBA00022889"/>
    </source>
</evidence>
<evidence type="ECO:0000256" key="8">
    <source>
        <dbReference type="SAM" id="Phobius"/>
    </source>
</evidence>
<dbReference type="Proteomes" id="UP000838412">
    <property type="component" value="Chromosome 18"/>
</dbReference>
<dbReference type="GO" id="GO:0016020">
    <property type="term" value="C:membrane"/>
    <property type="evidence" value="ECO:0007669"/>
    <property type="project" value="UniProtKB-SubCell"/>
</dbReference>
<feature type="region of interest" description="Disordered" evidence="7">
    <location>
        <begin position="54"/>
        <end position="77"/>
    </location>
</feature>
<dbReference type="GO" id="GO:0042246">
    <property type="term" value="P:tissue regeneration"/>
    <property type="evidence" value="ECO:0007669"/>
    <property type="project" value="InterPro"/>
</dbReference>
<evidence type="ECO:0000313" key="10">
    <source>
        <dbReference type="Proteomes" id="UP000838412"/>
    </source>
</evidence>
<sequence>MEEGADPPTDEEIDQMQLGKLKWLLKAFGTTENATIEMGKEHAKEELKKRIRDIQATTTTPPPTTTPTPTTAPPTTPSAVEAATAVAMSILGRQQSIPEAPQQSSTPDKDTFTQTKSMAQGFMDMALLVANAGQLKLVLNEGRHGRIFLYEFVLFLLVSSIIVQIAVGILLYLKTRYTADNPEHRKKLDLVNNLATGLVMIITVLNVFISAFVMVDQRPLTAQAATVARQPTLPTVGPVIDVPDSVVLIMSVTEAFDEKPTNVRTEKQSELLIPEEQNQHGKKKRFHNMRAMIKGPSVTKTGLDKNNFTQKKTMAQGFMDMALMTANAAQLKLVLYEGRHGRVFLFEFVMFLLVCSIIVQIFVGILLFIKSRYSIEDPAHHKHAEMANNWATGLVMIVTILNVFISAFVMVEKSAHGSRSAHAPAAGASGPPTPTCPPCNATIDGIN</sequence>
<dbReference type="OrthoDB" id="6114058at2759"/>
<feature type="transmembrane region" description="Helical" evidence="8">
    <location>
        <begin position="193"/>
        <end position="215"/>
    </location>
</feature>
<evidence type="ECO:0000256" key="2">
    <source>
        <dbReference type="ARBA" id="ARBA00008141"/>
    </source>
</evidence>
<keyword evidence="10" id="KW-1185">Reference proteome</keyword>
<accession>A0A8J9ZCV2</accession>
<evidence type="ECO:0000256" key="5">
    <source>
        <dbReference type="ARBA" id="ARBA00022989"/>
    </source>
</evidence>
<evidence type="ECO:0000313" key="9">
    <source>
        <dbReference type="EMBL" id="CAH1251085.1"/>
    </source>
</evidence>
<protein>
    <submittedName>
        <fullName evidence="9">NINJ1 protein</fullName>
    </submittedName>
</protein>
<dbReference type="Pfam" id="PF04923">
    <property type="entry name" value="Ninjurin"/>
    <property type="match status" value="2"/>
</dbReference>
<proteinExistence type="inferred from homology"/>
<evidence type="ECO:0000256" key="1">
    <source>
        <dbReference type="ARBA" id="ARBA00004141"/>
    </source>
</evidence>